<evidence type="ECO:0000313" key="6">
    <source>
        <dbReference type="EMBL" id="MDL5031224.1"/>
    </source>
</evidence>
<dbReference type="SMART" id="SM00382">
    <property type="entry name" value="AAA"/>
    <property type="match status" value="1"/>
</dbReference>
<sequence>MRAHATQTSAGAATGAARPPVLSMRGIRKSYRTGDVQTPVLHGIDLDVQPGDYVALMGSSGSGKSTLMNLMGLLDRCDDGRYTLQGQDVSGLSATEHAAVRNGQIGFVFQSFNLLKRMNVLENVALPMIYAGRSRHQARERARHMLEQVGLGAMAARMPNQLSGGQQQRVAIARALANEAPLLLADEPTGNLDTQTTAEVLEVFDKLNREAGLTIVLVTHEPDVALKARRLVRLKDGLIAFDGRPEEQAYA</sequence>
<keyword evidence="2" id="KW-0472">Membrane</keyword>
<dbReference type="PROSITE" id="PS50893">
    <property type="entry name" value="ABC_TRANSPORTER_2"/>
    <property type="match status" value="1"/>
</dbReference>
<dbReference type="CDD" id="cd03255">
    <property type="entry name" value="ABC_MJ0796_LolCDE_FtsE"/>
    <property type="match status" value="1"/>
</dbReference>
<dbReference type="PANTHER" id="PTHR24220">
    <property type="entry name" value="IMPORT ATP-BINDING PROTEIN"/>
    <property type="match status" value="1"/>
</dbReference>
<dbReference type="PROSITE" id="PS00211">
    <property type="entry name" value="ABC_TRANSPORTER_1"/>
    <property type="match status" value="1"/>
</dbReference>
<feature type="domain" description="ABC transporter" evidence="5">
    <location>
        <begin position="22"/>
        <end position="251"/>
    </location>
</feature>
<comment type="caution">
    <text evidence="6">The sequence shown here is derived from an EMBL/GenBank/DDBJ whole genome shotgun (WGS) entry which is preliminary data.</text>
</comment>
<dbReference type="Proteomes" id="UP001238603">
    <property type="component" value="Unassembled WGS sequence"/>
</dbReference>
<dbReference type="InterPro" id="IPR015854">
    <property type="entry name" value="ABC_transpr_LolD-like"/>
</dbReference>
<evidence type="ECO:0000313" key="7">
    <source>
        <dbReference type="Proteomes" id="UP001238603"/>
    </source>
</evidence>
<dbReference type="InterPro" id="IPR003593">
    <property type="entry name" value="AAA+_ATPase"/>
</dbReference>
<dbReference type="Pfam" id="PF00005">
    <property type="entry name" value="ABC_tran"/>
    <property type="match status" value="1"/>
</dbReference>
<organism evidence="6 7">
    <name type="scientific">Roseateles subflavus</name>
    <dbReference type="NCBI Taxonomy" id="3053353"/>
    <lineage>
        <taxon>Bacteria</taxon>
        <taxon>Pseudomonadati</taxon>
        <taxon>Pseudomonadota</taxon>
        <taxon>Betaproteobacteria</taxon>
        <taxon>Burkholderiales</taxon>
        <taxon>Sphaerotilaceae</taxon>
        <taxon>Roseateles</taxon>
    </lineage>
</organism>
<dbReference type="RefSeq" id="WP_285981335.1">
    <property type="nucleotide sequence ID" value="NZ_JASVDS010000001.1"/>
</dbReference>
<accession>A0ABT7LFI5</accession>
<dbReference type="InterPro" id="IPR003439">
    <property type="entry name" value="ABC_transporter-like_ATP-bd"/>
</dbReference>
<dbReference type="EMBL" id="JASVDS010000001">
    <property type="protein sequence ID" value="MDL5031224.1"/>
    <property type="molecule type" value="Genomic_DNA"/>
</dbReference>
<dbReference type="InterPro" id="IPR027417">
    <property type="entry name" value="P-loop_NTPase"/>
</dbReference>
<evidence type="ECO:0000256" key="1">
    <source>
        <dbReference type="ARBA" id="ARBA00022448"/>
    </source>
</evidence>
<gene>
    <name evidence="6" type="ORF">QRD43_04825</name>
</gene>
<dbReference type="InterPro" id="IPR017871">
    <property type="entry name" value="ABC_transporter-like_CS"/>
</dbReference>
<evidence type="ECO:0000259" key="5">
    <source>
        <dbReference type="PROSITE" id="PS50893"/>
    </source>
</evidence>
<keyword evidence="7" id="KW-1185">Reference proteome</keyword>
<proteinExistence type="predicted"/>
<dbReference type="InterPro" id="IPR017911">
    <property type="entry name" value="MacB-like_ATP-bd"/>
</dbReference>
<keyword evidence="3" id="KW-0547">Nucleotide-binding</keyword>
<keyword evidence="2" id="KW-1003">Cell membrane</keyword>
<name>A0ABT7LFI5_9BURK</name>
<dbReference type="SUPFAM" id="SSF52540">
    <property type="entry name" value="P-loop containing nucleoside triphosphate hydrolases"/>
    <property type="match status" value="1"/>
</dbReference>
<dbReference type="GO" id="GO:0005524">
    <property type="term" value="F:ATP binding"/>
    <property type="evidence" value="ECO:0007669"/>
    <property type="project" value="UniProtKB-KW"/>
</dbReference>
<dbReference type="Gene3D" id="3.40.50.300">
    <property type="entry name" value="P-loop containing nucleotide triphosphate hydrolases"/>
    <property type="match status" value="1"/>
</dbReference>
<dbReference type="PANTHER" id="PTHR24220:SF86">
    <property type="entry name" value="ABC TRANSPORTER ABCH.1"/>
    <property type="match status" value="1"/>
</dbReference>
<evidence type="ECO:0000256" key="4">
    <source>
        <dbReference type="ARBA" id="ARBA00022840"/>
    </source>
</evidence>
<evidence type="ECO:0000256" key="2">
    <source>
        <dbReference type="ARBA" id="ARBA00022475"/>
    </source>
</evidence>
<evidence type="ECO:0000256" key="3">
    <source>
        <dbReference type="ARBA" id="ARBA00022741"/>
    </source>
</evidence>
<keyword evidence="4 6" id="KW-0067">ATP-binding</keyword>
<reference evidence="6 7" key="1">
    <citation type="submission" date="2023-06" db="EMBL/GenBank/DDBJ databases">
        <title>Pelomonas sp. APW6 16S ribosomal RNA gene genome sequencing and assembly.</title>
        <authorList>
            <person name="Woo H."/>
        </authorList>
    </citation>
    <scope>NUCLEOTIDE SEQUENCE [LARGE SCALE GENOMIC DNA]</scope>
    <source>
        <strain evidence="6 7">APW6</strain>
    </source>
</reference>
<protein>
    <submittedName>
        <fullName evidence="6">ABC transporter ATP-binding protein</fullName>
    </submittedName>
</protein>
<keyword evidence="1" id="KW-0813">Transport</keyword>